<keyword evidence="1" id="KW-0808">Transferase</keyword>
<dbReference type="EMBL" id="QJKJ01014950">
    <property type="protein sequence ID" value="RDX63345.1"/>
    <property type="molecule type" value="Genomic_DNA"/>
</dbReference>
<dbReference type="Pfam" id="PF00665">
    <property type="entry name" value="rve"/>
    <property type="match status" value="1"/>
</dbReference>
<dbReference type="Gene3D" id="3.30.420.10">
    <property type="entry name" value="Ribonuclease H-like superfamily/Ribonuclease H"/>
    <property type="match status" value="2"/>
</dbReference>
<evidence type="ECO:0000256" key="2">
    <source>
        <dbReference type="ARBA" id="ARBA00022695"/>
    </source>
</evidence>
<dbReference type="InterPro" id="IPR041373">
    <property type="entry name" value="RT_RNaseH"/>
</dbReference>
<dbReference type="Gene3D" id="3.10.10.10">
    <property type="entry name" value="HIV Type 1 Reverse Transcriptase, subunit A, domain 1"/>
    <property type="match status" value="1"/>
</dbReference>
<evidence type="ECO:0000256" key="4">
    <source>
        <dbReference type="ARBA" id="ARBA00022759"/>
    </source>
</evidence>
<keyword evidence="5" id="KW-0378">Hydrolase</keyword>
<dbReference type="GO" id="GO:0003676">
    <property type="term" value="F:nucleic acid binding"/>
    <property type="evidence" value="ECO:0007669"/>
    <property type="project" value="InterPro"/>
</dbReference>
<dbReference type="PROSITE" id="PS50994">
    <property type="entry name" value="INTEGRASE"/>
    <property type="match status" value="1"/>
</dbReference>
<keyword evidence="6" id="KW-0695">RNA-directed DNA polymerase</keyword>
<keyword evidence="4" id="KW-0255">Endonuclease</keyword>
<keyword evidence="9" id="KW-1185">Reference proteome</keyword>
<dbReference type="InterPro" id="IPR012337">
    <property type="entry name" value="RNaseH-like_sf"/>
</dbReference>
<dbReference type="InterPro" id="IPR043502">
    <property type="entry name" value="DNA/RNA_pol_sf"/>
</dbReference>
<dbReference type="GO" id="GO:0003964">
    <property type="term" value="F:RNA-directed DNA polymerase activity"/>
    <property type="evidence" value="ECO:0007669"/>
    <property type="project" value="UniProtKB-KW"/>
</dbReference>
<dbReference type="InterPro" id="IPR043128">
    <property type="entry name" value="Rev_trsase/Diguanyl_cyclase"/>
</dbReference>
<dbReference type="InterPro" id="IPR002156">
    <property type="entry name" value="RNaseH_domain"/>
</dbReference>
<dbReference type="AlphaFoldDB" id="A0A371EBF0"/>
<dbReference type="Proteomes" id="UP000257109">
    <property type="component" value="Unassembled WGS sequence"/>
</dbReference>
<feature type="domain" description="Integrase catalytic" evidence="7">
    <location>
        <begin position="549"/>
        <end position="710"/>
    </location>
</feature>
<dbReference type="InterPro" id="IPR036397">
    <property type="entry name" value="RNaseH_sf"/>
</dbReference>
<keyword evidence="3" id="KW-0540">Nuclease</keyword>
<evidence type="ECO:0000256" key="5">
    <source>
        <dbReference type="ARBA" id="ARBA00022801"/>
    </source>
</evidence>
<dbReference type="Gene3D" id="3.30.70.270">
    <property type="match status" value="1"/>
</dbReference>
<dbReference type="CDD" id="cd09279">
    <property type="entry name" value="RNase_HI_like"/>
    <property type="match status" value="1"/>
</dbReference>
<dbReference type="CDD" id="cd01647">
    <property type="entry name" value="RT_LTR"/>
    <property type="match status" value="1"/>
</dbReference>
<dbReference type="GO" id="GO:0015074">
    <property type="term" value="P:DNA integration"/>
    <property type="evidence" value="ECO:0007669"/>
    <property type="project" value="InterPro"/>
</dbReference>
<feature type="non-terminal residue" evidence="8">
    <location>
        <position position="1"/>
    </location>
</feature>
<organism evidence="8 9">
    <name type="scientific">Mucuna pruriens</name>
    <name type="common">Velvet bean</name>
    <name type="synonym">Dolichos pruriens</name>
    <dbReference type="NCBI Taxonomy" id="157652"/>
    <lineage>
        <taxon>Eukaryota</taxon>
        <taxon>Viridiplantae</taxon>
        <taxon>Streptophyta</taxon>
        <taxon>Embryophyta</taxon>
        <taxon>Tracheophyta</taxon>
        <taxon>Spermatophyta</taxon>
        <taxon>Magnoliopsida</taxon>
        <taxon>eudicotyledons</taxon>
        <taxon>Gunneridae</taxon>
        <taxon>Pentapetalae</taxon>
        <taxon>rosids</taxon>
        <taxon>fabids</taxon>
        <taxon>Fabales</taxon>
        <taxon>Fabaceae</taxon>
        <taxon>Papilionoideae</taxon>
        <taxon>50 kb inversion clade</taxon>
        <taxon>NPAAA clade</taxon>
        <taxon>indigoferoid/millettioid clade</taxon>
        <taxon>Phaseoleae</taxon>
        <taxon>Mucuna</taxon>
    </lineage>
</organism>
<dbReference type="Pfam" id="PF13456">
    <property type="entry name" value="RVT_3"/>
    <property type="match status" value="1"/>
</dbReference>
<evidence type="ECO:0000256" key="3">
    <source>
        <dbReference type="ARBA" id="ARBA00022722"/>
    </source>
</evidence>
<dbReference type="Pfam" id="PF00078">
    <property type="entry name" value="RVT_1"/>
    <property type="match status" value="1"/>
</dbReference>
<dbReference type="GO" id="GO:0004523">
    <property type="term" value="F:RNA-DNA hybrid ribonuclease activity"/>
    <property type="evidence" value="ECO:0007669"/>
    <property type="project" value="InterPro"/>
</dbReference>
<gene>
    <name evidence="8" type="primary">POL</name>
    <name evidence="8" type="ORF">CR513_58234</name>
</gene>
<comment type="caution">
    <text evidence="8">The sequence shown here is derived from an EMBL/GenBank/DDBJ whole genome shotgun (WGS) entry which is preliminary data.</text>
</comment>
<reference evidence="8" key="1">
    <citation type="submission" date="2018-05" db="EMBL/GenBank/DDBJ databases">
        <title>Draft genome of Mucuna pruriens seed.</title>
        <authorList>
            <person name="Nnadi N.E."/>
            <person name="Vos R."/>
            <person name="Hasami M.H."/>
            <person name="Devisetty U.K."/>
            <person name="Aguiy J.C."/>
        </authorList>
    </citation>
    <scope>NUCLEOTIDE SEQUENCE [LARGE SCALE GENOMIC DNA]</scope>
    <source>
        <strain evidence="8">JCA_2017</strain>
    </source>
</reference>
<sequence>MDGFSRYNQIMMLHEDREKTTFITLWGTFCYKVMPFGRKNAGATYQRAMVALFHDMIHKEIEVYVDNMIAKSKTPEQYIEDLWKLFTRLQKYKLRLNPTKCTFGQKLEWNSECQEAFEKIKSYLENPPVLVPAVPRKPLILYLIVLEESMGCMKERAGYLLPQYKIHRMRKEVTALERTCCALVWAAKRLRQYMLSHTTWLVAKTNPIKYILEKPALTGKITRWQMALSEYDIIYVNQKAVKGSALVEHLAYHPLEDFQPLAHEFPDEHIATTTSIDPLVEEWSMWFDGVVLASPKNQYFPFATKLGFDCTNNMAEYEAWTMGLLIALEFQVKKRVFGDSALVIYQLRGESETRDAKLIPYHDHVREIVKAFDVVTFHHIPREENQMADALATLSVMVRVNDGQEMTVHVQQQSREAYCQQPGLEIAEIDVDPWYFDIKQYLEKGEYLEGASENGKRTLRRLASGFLLSGAILYKRNADMTHDSPSNNGRSPPRVLRYTRKWTYPGPQNLASRILWTKMEADCYQYVKKCLKCQTYADHINAASSTPHSLSSPWPFAMWGIDVIRPIEPKASNGHRFILVAIDYFTKWVEAASYSTVTRSVVTKFIKKDIICRYWLPAHIMIDNDTNLNNKMMTELCEQFRIHHYNSTPYRPKMNGAVEAANKNLKKIIQKMVVTYKDWHEMLPYALHGYRTSVRTSTGATPYSLVYGTEAVLPVEVEIPSLRVLAEKRVKNAFDKKVKPRVFTKGDMVLKKVLPNTKDLRGKWAPKYEGPYVVKHAFCGGALTLTDAEGRNLRHLVNADSVKIFFP</sequence>
<dbReference type="Pfam" id="PF17917">
    <property type="entry name" value="RT_RNaseH"/>
    <property type="match status" value="1"/>
</dbReference>
<dbReference type="InterPro" id="IPR001584">
    <property type="entry name" value="Integrase_cat-core"/>
</dbReference>
<keyword evidence="2" id="KW-0548">Nucleotidyltransferase</keyword>
<evidence type="ECO:0000313" key="9">
    <source>
        <dbReference type="Proteomes" id="UP000257109"/>
    </source>
</evidence>
<dbReference type="PANTHER" id="PTHR48475">
    <property type="entry name" value="RIBONUCLEASE H"/>
    <property type="match status" value="1"/>
</dbReference>
<name>A0A371EBF0_MUCPR</name>
<evidence type="ECO:0000313" key="8">
    <source>
        <dbReference type="EMBL" id="RDX63345.1"/>
    </source>
</evidence>
<accession>A0A371EBF0</accession>
<protein>
    <submittedName>
        <fullName evidence="8">Retrovirus-related Pol polyprotein</fullName>
    </submittedName>
</protein>
<dbReference type="OrthoDB" id="2016337at2759"/>
<dbReference type="SUPFAM" id="SSF56672">
    <property type="entry name" value="DNA/RNA polymerases"/>
    <property type="match status" value="1"/>
</dbReference>
<dbReference type="InterPro" id="IPR000477">
    <property type="entry name" value="RT_dom"/>
</dbReference>
<evidence type="ECO:0000259" key="7">
    <source>
        <dbReference type="PROSITE" id="PS50994"/>
    </source>
</evidence>
<dbReference type="PANTHER" id="PTHR48475:SF1">
    <property type="entry name" value="RNASE H TYPE-1 DOMAIN-CONTAINING PROTEIN"/>
    <property type="match status" value="1"/>
</dbReference>
<evidence type="ECO:0000256" key="1">
    <source>
        <dbReference type="ARBA" id="ARBA00022679"/>
    </source>
</evidence>
<evidence type="ECO:0000256" key="6">
    <source>
        <dbReference type="ARBA" id="ARBA00022918"/>
    </source>
</evidence>
<dbReference type="SUPFAM" id="SSF53098">
    <property type="entry name" value="Ribonuclease H-like"/>
    <property type="match status" value="2"/>
</dbReference>
<proteinExistence type="predicted"/>